<evidence type="ECO:0000313" key="9">
    <source>
        <dbReference type="Proteomes" id="UP000267096"/>
    </source>
</evidence>
<dbReference type="InterPro" id="IPR018097">
    <property type="entry name" value="EGF_Ca-bd_CS"/>
</dbReference>
<dbReference type="PANTHER" id="PTHR24050:SF27">
    <property type="entry name" value="FIBRILLIN-1"/>
    <property type="match status" value="1"/>
</dbReference>
<dbReference type="Gene3D" id="2.10.25.10">
    <property type="entry name" value="Laminin"/>
    <property type="match status" value="3"/>
</dbReference>
<reference evidence="10" key="1">
    <citation type="submission" date="2017-02" db="UniProtKB">
        <authorList>
            <consortium name="WormBaseParasite"/>
        </authorList>
    </citation>
    <scope>IDENTIFICATION</scope>
</reference>
<dbReference type="PROSITE" id="PS01187">
    <property type="entry name" value="EGF_CA"/>
    <property type="match status" value="1"/>
</dbReference>
<dbReference type="CDD" id="cd00054">
    <property type="entry name" value="EGF_CA"/>
    <property type="match status" value="1"/>
</dbReference>
<evidence type="ECO:0000256" key="5">
    <source>
        <dbReference type="ARBA" id="ARBA00023180"/>
    </source>
</evidence>
<gene>
    <name evidence="8" type="ORF">ASIM_LOCUS2630</name>
</gene>
<protein>
    <submittedName>
        <fullName evidence="10">EGF-like domain-containing protein</fullName>
    </submittedName>
</protein>
<reference evidence="8 9" key="2">
    <citation type="submission" date="2018-11" db="EMBL/GenBank/DDBJ databases">
        <authorList>
            <consortium name="Pathogen Informatics"/>
        </authorList>
    </citation>
    <scope>NUCLEOTIDE SEQUENCE [LARGE SCALE GENOMIC DNA]</scope>
</reference>
<evidence type="ECO:0000256" key="4">
    <source>
        <dbReference type="ARBA" id="ARBA00023157"/>
    </source>
</evidence>
<evidence type="ECO:0000256" key="1">
    <source>
        <dbReference type="ARBA" id="ARBA00022536"/>
    </source>
</evidence>
<dbReference type="SMART" id="SM00179">
    <property type="entry name" value="EGF_CA"/>
    <property type="match status" value="4"/>
</dbReference>
<accession>A0A0M3J5E7</accession>
<dbReference type="InterPro" id="IPR049883">
    <property type="entry name" value="NOTCH1_EGF-like"/>
</dbReference>
<dbReference type="SMART" id="SM00181">
    <property type="entry name" value="EGF"/>
    <property type="match status" value="4"/>
</dbReference>
<keyword evidence="4" id="KW-1015">Disulfide bond</keyword>
<comment type="caution">
    <text evidence="6">Lacks conserved residue(s) required for the propagation of feature annotation.</text>
</comment>
<feature type="domain" description="EGF-like" evidence="7">
    <location>
        <begin position="46"/>
        <end position="92"/>
    </location>
</feature>
<feature type="domain" description="EGF-like" evidence="7">
    <location>
        <begin position="186"/>
        <end position="224"/>
    </location>
</feature>
<dbReference type="InterPro" id="IPR052235">
    <property type="entry name" value="Nephronectin_domain"/>
</dbReference>
<dbReference type="InterPro" id="IPR000742">
    <property type="entry name" value="EGF"/>
</dbReference>
<dbReference type="FunFam" id="2.10.25.10:FF:000005">
    <property type="entry name" value="Fibrillin 2"/>
    <property type="match status" value="1"/>
</dbReference>
<sequence length="245" mass="27158">MISDKDECKDGENACNSQIEVCVNTLGSYQCDCKYGLIKEGDTCVDRNECQDGSNKCLKNSVCVNTFASYRCVCENGFKAKPGTHPLRPTCEREDVCQKLPTVCLPGRCENTDQDPYFRCYCPPTAVAIGQTKCVHPNYCDATFPCPQFADCVNNQCACRNGYRWQETSDFPVTVESLRTRPPCQEINPCAESEPCVSPLKCVHTGPGRHLCECPKGFEFMSGECIGNISLHSLAYCFISTLNIL</sequence>
<evidence type="ECO:0000313" key="10">
    <source>
        <dbReference type="WBParaSite" id="ASIM_0000277701-mRNA-1"/>
    </source>
</evidence>
<organism evidence="10">
    <name type="scientific">Anisakis simplex</name>
    <name type="common">Herring worm</name>
    <dbReference type="NCBI Taxonomy" id="6269"/>
    <lineage>
        <taxon>Eukaryota</taxon>
        <taxon>Metazoa</taxon>
        <taxon>Ecdysozoa</taxon>
        <taxon>Nematoda</taxon>
        <taxon>Chromadorea</taxon>
        <taxon>Rhabditida</taxon>
        <taxon>Spirurina</taxon>
        <taxon>Ascaridomorpha</taxon>
        <taxon>Ascaridoidea</taxon>
        <taxon>Anisakidae</taxon>
        <taxon>Anisakis</taxon>
        <taxon>Anisakis simplex complex</taxon>
    </lineage>
</organism>
<dbReference type="EMBL" id="UYRR01003620">
    <property type="protein sequence ID" value="VDK20293.1"/>
    <property type="molecule type" value="Genomic_DNA"/>
</dbReference>
<dbReference type="GO" id="GO:0005509">
    <property type="term" value="F:calcium ion binding"/>
    <property type="evidence" value="ECO:0007669"/>
    <property type="project" value="InterPro"/>
</dbReference>
<proteinExistence type="predicted"/>
<evidence type="ECO:0000313" key="8">
    <source>
        <dbReference type="EMBL" id="VDK20293.1"/>
    </source>
</evidence>
<name>A0A0M3J5E7_ANISI</name>
<keyword evidence="3" id="KW-0677">Repeat</keyword>
<keyword evidence="5" id="KW-0325">Glycoprotein</keyword>
<dbReference type="AlphaFoldDB" id="A0A0M3J5E7"/>
<dbReference type="PROSITE" id="PS00010">
    <property type="entry name" value="ASX_HYDROXYL"/>
    <property type="match status" value="2"/>
</dbReference>
<dbReference type="SUPFAM" id="SSF57196">
    <property type="entry name" value="EGF/Laminin"/>
    <property type="match status" value="2"/>
</dbReference>
<dbReference type="OrthoDB" id="6229058at2759"/>
<evidence type="ECO:0000256" key="2">
    <source>
        <dbReference type="ARBA" id="ARBA00022729"/>
    </source>
</evidence>
<dbReference type="InterPro" id="IPR000152">
    <property type="entry name" value="EGF-type_Asp/Asn_hydroxyl_site"/>
</dbReference>
<evidence type="ECO:0000256" key="3">
    <source>
        <dbReference type="ARBA" id="ARBA00022737"/>
    </source>
</evidence>
<keyword evidence="2" id="KW-0732">Signal</keyword>
<evidence type="ECO:0000256" key="6">
    <source>
        <dbReference type="PROSITE-ProRule" id="PRU00076"/>
    </source>
</evidence>
<dbReference type="PANTHER" id="PTHR24050">
    <property type="entry name" value="PA14 DOMAIN-CONTAINING PROTEIN"/>
    <property type="match status" value="1"/>
</dbReference>
<dbReference type="PROSITE" id="PS50026">
    <property type="entry name" value="EGF_3"/>
    <property type="match status" value="2"/>
</dbReference>
<evidence type="ECO:0000259" key="7">
    <source>
        <dbReference type="PROSITE" id="PS50026"/>
    </source>
</evidence>
<dbReference type="Pfam" id="PF07645">
    <property type="entry name" value="EGF_CA"/>
    <property type="match status" value="2"/>
</dbReference>
<dbReference type="WBParaSite" id="ASIM_0000277701-mRNA-1">
    <property type="protein sequence ID" value="ASIM_0000277701-mRNA-1"/>
    <property type="gene ID" value="ASIM_0000277701"/>
</dbReference>
<dbReference type="Proteomes" id="UP000267096">
    <property type="component" value="Unassembled WGS sequence"/>
</dbReference>
<dbReference type="GO" id="GO:0005576">
    <property type="term" value="C:extracellular region"/>
    <property type="evidence" value="ECO:0007669"/>
    <property type="project" value="UniProtKB-SubCell"/>
</dbReference>
<keyword evidence="1 6" id="KW-0245">EGF-like domain</keyword>
<dbReference type="InterPro" id="IPR001881">
    <property type="entry name" value="EGF-like_Ca-bd_dom"/>
</dbReference>
<keyword evidence="9" id="KW-1185">Reference proteome</keyword>